<dbReference type="SUPFAM" id="SSF53807">
    <property type="entry name" value="Helical backbone' metal receptor"/>
    <property type="match status" value="1"/>
</dbReference>
<dbReference type="Proteomes" id="UP000243140">
    <property type="component" value="Unassembled WGS sequence"/>
</dbReference>
<comment type="subcellular location">
    <subcellularLocation>
        <location evidence="1">Cell envelope</location>
    </subcellularLocation>
</comment>
<keyword evidence="3" id="KW-0479">Metal-binding</keyword>
<gene>
    <name evidence="6" type="ORF">BST29_20385</name>
</gene>
<evidence type="ECO:0000256" key="4">
    <source>
        <dbReference type="ARBA" id="ARBA00022729"/>
    </source>
</evidence>
<dbReference type="PANTHER" id="PTHR42953">
    <property type="entry name" value="HIGH-AFFINITY ZINC UPTAKE SYSTEM PROTEIN ZNUA-RELATED"/>
    <property type="match status" value="1"/>
</dbReference>
<reference evidence="6 7" key="1">
    <citation type="submission" date="2017-02" db="EMBL/GenBank/DDBJ databases">
        <title>The new phylogeny of genus Mycobacterium.</title>
        <authorList>
            <person name="Tortoli E."/>
            <person name="Trovato A."/>
            <person name="Cirillo D.M."/>
        </authorList>
    </citation>
    <scope>NUCLEOTIDE SEQUENCE [LARGE SCALE GENOMIC DNA]</scope>
    <source>
        <strain evidence="6 7">IP1130001</strain>
    </source>
</reference>
<keyword evidence="4 5" id="KW-0732">Signal</keyword>
<sequence>MRTVIVLRVRVLRSSRFRRAYIAAAVALTLAVTGCSTGQTRTPANSGAATPGATGSAAAAPCPTAPVAVVVSVDQWGDIVAELGGACATVKTVLASSSLDPHEYEPSPADAACFTGAKLVVVNGAGYDSWASKLAATSAAHAHVVSAAAVTNTPDGANPHLWYLPSAVTAVADAVTAEFGKLDPQASDYFSQRRSQFTAAIAPYTGLIGKIRAGAAGKSYAATETVFDYQAQVLGLVNRTPAGYQRASANESDPSPGDIDAFCAALAGRHIDVLVYNPQTQGSIPEQIRSAAERAGVPVVDMTETVPPGQTSFEGWQYAQLVALGKALGVAV</sequence>
<feature type="chain" id="PRO_5045146927" evidence="5">
    <location>
        <begin position="21"/>
        <end position="332"/>
    </location>
</feature>
<name>A0ABX3SNE9_MYCMA</name>
<keyword evidence="2" id="KW-0813">Transport</keyword>
<accession>A0ABX3SNE9</accession>
<organism evidence="6 7">
    <name type="scientific">Mycobacterium malmoense</name>
    <dbReference type="NCBI Taxonomy" id="1780"/>
    <lineage>
        <taxon>Bacteria</taxon>
        <taxon>Bacillati</taxon>
        <taxon>Actinomycetota</taxon>
        <taxon>Actinomycetes</taxon>
        <taxon>Mycobacteriales</taxon>
        <taxon>Mycobacteriaceae</taxon>
        <taxon>Mycobacterium</taxon>
    </lineage>
</organism>
<protein>
    <submittedName>
        <fullName evidence="6">ABC transporter substrate-binding protein</fullName>
    </submittedName>
</protein>
<evidence type="ECO:0000256" key="5">
    <source>
        <dbReference type="SAM" id="SignalP"/>
    </source>
</evidence>
<dbReference type="Pfam" id="PF01297">
    <property type="entry name" value="ZnuA"/>
    <property type="match status" value="1"/>
</dbReference>
<evidence type="ECO:0000256" key="2">
    <source>
        <dbReference type="ARBA" id="ARBA00022448"/>
    </source>
</evidence>
<dbReference type="InterPro" id="IPR006127">
    <property type="entry name" value="ZnuA-like"/>
</dbReference>
<comment type="caution">
    <text evidence="6">The sequence shown here is derived from an EMBL/GenBank/DDBJ whole genome shotgun (WGS) entry which is preliminary data.</text>
</comment>
<dbReference type="PANTHER" id="PTHR42953:SF1">
    <property type="entry name" value="METAL-BINDING PROTEIN HI_0362-RELATED"/>
    <property type="match status" value="1"/>
</dbReference>
<evidence type="ECO:0000313" key="6">
    <source>
        <dbReference type="EMBL" id="ORA78983.1"/>
    </source>
</evidence>
<dbReference type="PROSITE" id="PS51257">
    <property type="entry name" value="PROKAR_LIPOPROTEIN"/>
    <property type="match status" value="1"/>
</dbReference>
<proteinExistence type="predicted"/>
<evidence type="ECO:0000256" key="1">
    <source>
        <dbReference type="ARBA" id="ARBA00004196"/>
    </source>
</evidence>
<evidence type="ECO:0000313" key="7">
    <source>
        <dbReference type="Proteomes" id="UP000243140"/>
    </source>
</evidence>
<dbReference type="InterPro" id="IPR050492">
    <property type="entry name" value="Bact_metal-bind_prot9"/>
</dbReference>
<keyword evidence="7" id="KW-1185">Reference proteome</keyword>
<evidence type="ECO:0000256" key="3">
    <source>
        <dbReference type="ARBA" id="ARBA00022723"/>
    </source>
</evidence>
<dbReference type="EMBL" id="MVHV01000025">
    <property type="protein sequence ID" value="ORA78983.1"/>
    <property type="molecule type" value="Genomic_DNA"/>
</dbReference>
<dbReference type="Gene3D" id="3.40.50.1980">
    <property type="entry name" value="Nitrogenase molybdenum iron protein domain"/>
    <property type="match status" value="1"/>
</dbReference>
<feature type="signal peptide" evidence="5">
    <location>
        <begin position="1"/>
        <end position="20"/>
    </location>
</feature>